<dbReference type="OrthoDB" id="8060176at2759"/>
<dbReference type="EMBL" id="CP045905">
    <property type="protein sequence ID" value="QQP36597.1"/>
    <property type="molecule type" value="Genomic_DNA"/>
</dbReference>
<dbReference type="AlphaFoldDB" id="A0A7T8JVC8"/>
<protein>
    <submittedName>
        <fullName evidence="2">Uncharacterized protein</fullName>
    </submittedName>
</protein>
<evidence type="ECO:0000313" key="3">
    <source>
        <dbReference type="Proteomes" id="UP000595437"/>
    </source>
</evidence>
<proteinExistence type="predicted"/>
<dbReference type="Proteomes" id="UP000595437">
    <property type="component" value="Chromosome 16"/>
</dbReference>
<sequence>MPSEQDHRAAILVALLSGPRAQRNYRVPKTTVYRVAQYLNESKGNVHPRRRFKTGPEAKKKRLQSFSTSSREDQQRSRHLYEGPGHQMNVDEKTIRTAVYEDPRSKTYVLRSDKCCLRSQRPNCLSDNLPMFWSKEIWPPSSPDCNPLN</sequence>
<name>A0A7T8JVC8_CALRO</name>
<accession>A0A7T8JVC8</accession>
<organism evidence="2 3">
    <name type="scientific">Caligus rogercresseyi</name>
    <name type="common">Sea louse</name>
    <dbReference type="NCBI Taxonomy" id="217165"/>
    <lineage>
        <taxon>Eukaryota</taxon>
        <taxon>Metazoa</taxon>
        <taxon>Ecdysozoa</taxon>
        <taxon>Arthropoda</taxon>
        <taxon>Crustacea</taxon>
        <taxon>Multicrustacea</taxon>
        <taxon>Hexanauplia</taxon>
        <taxon>Copepoda</taxon>
        <taxon>Siphonostomatoida</taxon>
        <taxon>Caligidae</taxon>
        <taxon>Caligus</taxon>
    </lineage>
</organism>
<keyword evidence="3" id="KW-1185">Reference proteome</keyword>
<feature type="compositionally biased region" description="Basic residues" evidence="1">
    <location>
        <begin position="46"/>
        <end position="63"/>
    </location>
</feature>
<gene>
    <name evidence="2" type="ORF">FKW44_021746</name>
</gene>
<reference evidence="3" key="1">
    <citation type="submission" date="2021-01" db="EMBL/GenBank/DDBJ databases">
        <title>Caligus Genome Assembly.</title>
        <authorList>
            <person name="Gallardo-Escarate C."/>
        </authorList>
    </citation>
    <scope>NUCLEOTIDE SEQUENCE [LARGE SCALE GENOMIC DNA]</scope>
</reference>
<feature type="region of interest" description="Disordered" evidence="1">
    <location>
        <begin position="43"/>
        <end position="93"/>
    </location>
</feature>
<evidence type="ECO:0000313" key="2">
    <source>
        <dbReference type="EMBL" id="QQP36597.1"/>
    </source>
</evidence>
<feature type="compositionally biased region" description="Basic and acidic residues" evidence="1">
    <location>
        <begin position="70"/>
        <end position="81"/>
    </location>
</feature>
<evidence type="ECO:0000256" key="1">
    <source>
        <dbReference type="SAM" id="MobiDB-lite"/>
    </source>
</evidence>